<gene>
    <name evidence="1" type="ORF">BLA18112_06821</name>
</gene>
<reference evidence="1 2" key="1">
    <citation type="submission" date="2019-09" db="EMBL/GenBank/DDBJ databases">
        <authorList>
            <person name="Depoorter E."/>
        </authorList>
    </citation>
    <scope>NUCLEOTIDE SEQUENCE [LARGE SCALE GENOMIC DNA]</scope>
    <source>
        <strain evidence="1">R-18112</strain>
    </source>
</reference>
<dbReference type="AlphaFoldDB" id="A0A6P3ACM3"/>
<sequence length="46" mass="5459">MVSAQKRKCRHRWRHHVWDMQKETGRLGQARHQQCTFGEAGRVSIA</sequence>
<organism evidence="1 2">
    <name type="scientific">Burkholderia lata (strain ATCC 17760 / DSM 23089 / LMG 22485 / NCIMB 9086 / R18194 / 383)</name>
    <dbReference type="NCBI Taxonomy" id="482957"/>
    <lineage>
        <taxon>Bacteria</taxon>
        <taxon>Pseudomonadati</taxon>
        <taxon>Pseudomonadota</taxon>
        <taxon>Betaproteobacteria</taxon>
        <taxon>Burkholderiales</taxon>
        <taxon>Burkholderiaceae</taxon>
        <taxon>Burkholderia</taxon>
        <taxon>Burkholderia cepacia complex</taxon>
    </lineage>
</organism>
<name>A0A6P3ACM3_BURL3</name>
<dbReference type="EMBL" id="CABVQI010000030">
    <property type="protein sequence ID" value="VWD41646.1"/>
    <property type="molecule type" value="Genomic_DNA"/>
</dbReference>
<proteinExistence type="predicted"/>
<evidence type="ECO:0000313" key="2">
    <source>
        <dbReference type="Proteomes" id="UP000494274"/>
    </source>
</evidence>
<dbReference type="Proteomes" id="UP000494274">
    <property type="component" value="Unassembled WGS sequence"/>
</dbReference>
<evidence type="ECO:0000313" key="1">
    <source>
        <dbReference type="EMBL" id="VWD41646.1"/>
    </source>
</evidence>
<accession>A0A6P3ACM3</accession>
<protein>
    <submittedName>
        <fullName evidence="1">Uncharacterized protein</fullName>
    </submittedName>
</protein>